<feature type="compositionally biased region" description="Basic residues" evidence="1">
    <location>
        <begin position="161"/>
        <end position="176"/>
    </location>
</feature>
<evidence type="ECO:0000313" key="2">
    <source>
        <dbReference type="EMBL" id="KAF2857469.1"/>
    </source>
</evidence>
<dbReference type="Proteomes" id="UP000799421">
    <property type="component" value="Unassembled WGS sequence"/>
</dbReference>
<dbReference type="AlphaFoldDB" id="A0A6A7BRZ3"/>
<protein>
    <submittedName>
        <fullName evidence="2">Uncharacterized protein</fullName>
    </submittedName>
</protein>
<name>A0A6A7BRZ3_9PEZI</name>
<keyword evidence="3" id="KW-1185">Reference proteome</keyword>
<feature type="region of interest" description="Disordered" evidence="1">
    <location>
        <begin position="113"/>
        <end position="183"/>
    </location>
</feature>
<feature type="compositionally biased region" description="Basic and acidic residues" evidence="1">
    <location>
        <begin position="129"/>
        <end position="144"/>
    </location>
</feature>
<organism evidence="2 3">
    <name type="scientific">Piedraia hortae CBS 480.64</name>
    <dbReference type="NCBI Taxonomy" id="1314780"/>
    <lineage>
        <taxon>Eukaryota</taxon>
        <taxon>Fungi</taxon>
        <taxon>Dikarya</taxon>
        <taxon>Ascomycota</taxon>
        <taxon>Pezizomycotina</taxon>
        <taxon>Dothideomycetes</taxon>
        <taxon>Dothideomycetidae</taxon>
        <taxon>Capnodiales</taxon>
        <taxon>Piedraiaceae</taxon>
        <taxon>Piedraia</taxon>
    </lineage>
</organism>
<dbReference type="EMBL" id="MU006041">
    <property type="protein sequence ID" value="KAF2857469.1"/>
    <property type="molecule type" value="Genomic_DNA"/>
</dbReference>
<proteinExistence type="predicted"/>
<reference evidence="2" key="1">
    <citation type="journal article" date="2020" name="Stud. Mycol.">
        <title>101 Dothideomycetes genomes: a test case for predicting lifestyles and emergence of pathogens.</title>
        <authorList>
            <person name="Haridas S."/>
            <person name="Albert R."/>
            <person name="Binder M."/>
            <person name="Bloem J."/>
            <person name="Labutti K."/>
            <person name="Salamov A."/>
            <person name="Andreopoulos B."/>
            <person name="Baker S."/>
            <person name="Barry K."/>
            <person name="Bills G."/>
            <person name="Bluhm B."/>
            <person name="Cannon C."/>
            <person name="Castanera R."/>
            <person name="Culley D."/>
            <person name="Daum C."/>
            <person name="Ezra D."/>
            <person name="Gonzalez J."/>
            <person name="Henrissat B."/>
            <person name="Kuo A."/>
            <person name="Liang C."/>
            <person name="Lipzen A."/>
            <person name="Lutzoni F."/>
            <person name="Magnuson J."/>
            <person name="Mondo S."/>
            <person name="Nolan M."/>
            <person name="Ohm R."/>
            <person name="Pangilinan J."/>
            <person name="Park H.-J."/>
            <person name="Ramirez L."/>
            <person name="Alfaro M."/>
            <person name="Sun H."/>
            <person name="Tritt A."/>
            <person name="Yoshinaga Y."/>
            <person name="Zwiers L.-H."/>
            <person name="Turgeon B."/>
            <person name="Goodwin S."/>
            <person name="Spatafora J."/>
            <person name="Crous P."/>
            <person name="Grigoriev I."/>
        </authorList>
    </citation>
    <scope>NUCLEOTIDE SEQUENCE</scope>
    <source>
        <strain evidence="2">CBS 480.64</strain>
    </source>
</reference>
<sequence length="183" mass="20993">MTIMQRLPATSREGFPSLPYLIDQARAFADLVQLWVEVTTGTDEASVARAKQIVADVEAAGGPLLAFHETCLQLHRRTQDCLNRAERAERPPSAGSFQWEHMIDQLRMVEDYPERAPSTSPQRPVTRGIYDREAGHRERREAAKIKIQQQLQARSREHEHEKRRKMPLAALRKGKNSRKETTE</sequence>
<gene>
    <name evidence="2" type="ORF">K470DRAFT_171037</name>
</gene>
<accession>A0A6A7BRZ3</accession>
<evidence type="ECO:0000256" key="1">
    <source>
        <dbReference type="SAM" id="MobiDB-lite"/>
    </source>
</evidence>
<evidence type="ECO:0000313" key="3">
    <source>
        <dbReference type="Proteomes" id="UP000799421"/>
    </source>
</evidence>
<dbReference type="OrthoDB" id="775356at2759"/>